<dbReference type="PROSITE" id="PS50893">
    <property type="entry name" value="ABC_TRANSPORTER_2"/>
    <property type="match status" value="1"/>
</dbReference>
<evidence type="ECO:0000256" key="5">
    <source>
        <dbReference type="ARBA" id="ARBA00022741"/>
    </source>
</evidence>
<dbReference type="PANTHER" id="PTHR42771">
    <property type="entry name" value="IRON(3+)-HYDROXAMATE IMPORT ATP-BINDING PROTEIN FHUC"/>
    <property type="match status" value="1"/>
</dbReference>
<evidence type="ECO:0000256" key="7">
    <source>
        <dbReference type="ARBA" id="ARBA00023004"/>
    </source>
</evidence>
<evidence type="ECO:0000256" key="2">
    <source>
        <dbReference type="ARBA" id="ARBA00022448"/>
    </source>
</evidence>
<dbReference type="CDD" id="cd03214">
    <property type="entry name" value="ABC_Iron-Siderophores_B12_Hemin"/>
    <property type="match status" value="1"/>
</dbReference>
<evidence type="ECO:0000256" key="4">
    <source>
        <dbReference type="ARBA" id="ARBA00022496"/>
    </source>
</evidence>
<dbReference type="InterPro" id="IPR017871">
    <property type="entry name" value="ABC_transporter-like_CS"/>
</dbReference>
<keyword evidence="3" id="KW-1003">Cell membrane</keyword>
<keyword evidence="9" id="KW-0472">Membrane</keyword>
<evidence type="ECO:0000256" key="3">
    <source>
        <dbReference type="ARBA" id="ARBA00022475"/>
    </source>
</evidence>
<keyword evidence="8" id="KW-0406">Ion transport</keyword>
<dbReference type="GO" id="GO:0005524">
    <property type="term" value="F:ATP binding"/>
    <property type="evidence" value="ECO:0007669"/>
    <property type="project" value="UniProtKB-KW"/>
</dbReference>
<evidence type="ECO:0000256" key="1">
    <source>
        <dbReference type="ARBA" id="ARBA00004202"/>
    </source>
</evidence>
<dbReference type="EMBL" id="JBHSEU010000004">
    <property type="protein sequence ID" value="MFC4537631.1"/>
    <property type="molecule type" value="Genomic_DNA"/>
</dbReference>
<protein>
    <submittedName>
        <fullName evidence="11">ABC transporter ATP-binding protein</fullName>
    </submittedName>
</protein>
<dbReference type="Proteomes" id="UP001596030">
    <property type="component" value="Unassembled WGS sequence"/>
</dbReference>
<dbReference type="PROSITE" id="PS00211">
    <property type="entry name" value="ABC_TRANSPORTER_1"/>
    <property type="match status" value="1"/>
</dbReference>
<keyword evidence="12" id="KW-1185">Reference proteome</keyword>
<gene>
    <name evidence="11" type="ORF">ACFO0U_02380</name>
</gene>
<dbReference type="InterPro" id="IPR003439">
    <property type="entry name" value="ABC_transporter-like_ATP-bd"/>
</dbReference>
<organism evidence="11 12">
    <name type="scientific">Chromohalobacter sarecensis</name>
    <dbReference type="NCBI Taxonomy" id="245294"/>
    <lineage>
        <taxon>Bacteria</taxon>
        <taxon>Pseudomonadati</taxon>
        <taxon>Pseudomonadota</taxon>
        <taxon>Gammaproteobacteria</taxon>
        <taxon>Oceanospirillales</taxon>
        <taxon>Halomonadaceae</taxon>
        <taxon>Chromohalobacter</taxon>
    </lineage>
</organism>
<keyword evidence="6 11" id="KW-0067">ATP-binding</keyword>
<sequence>MTLTLERLDCRLGGTPVLEGIAGLEARPGEITALVGPNGAGKSTLLKAIAGLERADGSLLLHGQELMTLSLERRAQYLYYLPQELGSRAVLNVFEAVLLARRTCIHEPHERALRKVQATLQALELEPLAERELGQLSGGQRQRVAIAQAVTREPSLLLLDEPTSALDLHHQLQVLDWLSRLAAQRHIIVIIAIHDLSLAARFAHHMWMLKAGRVAASGTPGDVLTHARLRDVYAIEAHIEWPDDEPPRITPLTAIHSLGTA</sequence>
<comment type="subcellular location">
    <subcellularLocation>
        <location evidence="1">Cell membrane</location>
        <topology evidence="1">Peripheral membrane protein</topology>
    </subcellularLocation>
</comment>
<dbReference type="InterPro" id="IPR051535">
    <property type="entry name" value="Siderophore_ABC-ATPase"/>
</dbReference>
<evidence type="ECO:0000313" key="12">
    <source>
        <dbReference type="Proteomes" id="UP001596030"/>
    </source>
</evidence>
<dbReference type="Pfam" id="PF00005">
    <property type="entry name" value="ABC_tran"/>
    <property type="match status" value="1"/>
</dbReference>
<evidence type="ECO:0000256" key="8">
    <source>
        <dbReference type="ARBA" id="ARBA00023065"/>
    </source>
</evidence>
<keyword evidence="7" id="KW-0408">Iron</keyword>
<comment type="caution">
    <text evidence="11">The sequence shown here is derived from an EMBL/GenBank/DDBJ whole genome shotgun (WGS) entry which is preliminary data.</text>
</comment>
<keyword evidence="4" id="KW-0410">Iron transport</keyword>
<accession>A0ABV9CXG1</accession>
<dbReference type="Gene3D" id="3.40.50.300">
    <property type="entry name" value="P-loop containing nucleotide triphosphate hydrolases"/>
    <property type="match status" value="1"/>
</dbReference>
<keyword evidence="5" id="KW-0547">Nucleotide-binding</keyword>
<feature type="domain" description="ABC transporter" evidence="10">
    <location>
        <begin position="3"/>
        <end position="236"/>
    </location>
</feature>
<dbReference type="RefSeq" id="WP_246974500.1">
    <property type="nucleotide sequence ID" value="NZ_JAKGAN010000006.1"/>
</dbReference>
<keyword evidence="2" id="KW-0813">Transport</keyword>
<dbReference type="SMART" id="SM00382">
    <property type="entry name" value="AAA"/>
    <property type="match status" value="1"/>
</dbReference>
<evidence type="ECO:0000256" key="6">
    <source>
        <dbReference type="ARBA" id="ARBA00022840"/>
    </source>
</evidence>
<dbReference type="SUPFAM" id="SSF52540">
    <property type="entry name" value="P-loop containing nucleoside triphosphate hydrolases"/>
    <property type="match status" value="1"/>
</dbReference>
<dbReference type="PANTHER" id="PTHR42771:SF7">
    <property type="entry name" value="ABC-TYPE COBALAMIN_FE3+-SIDEROPHORES TRANSPORT SYSTEM, ATPASE COMPONENT"/>
    <property type="match status" value="1"/>
</dbReference>
<evidence type="ECO:0000259" key="10">
    <source>
        <dbReference type="PROSITE" id="PS50893"/>
    </source>
</evidence>
<evidence type="ECO:0000256" key="9">
    <source>
        <dbReference type="ARBA" id="ARBA00023136"/>
    </source>
</evidence>
<dbReference type="InterPro" id="IPR003593">
    <property type="entry name" value="AAA+_ATPase"/>
</dbReference>
<reference evidence="12" key="1">
    <citation type="journal article" date="2019" name="Int. J. Syst. Evol. Microbiol.">
        <title>The Global Catalogue of Microorganisms (GCM) 10K type strain sequencing project: providing services to taxonomists for standard genome sequencing and annotation.</title>
        <authorList>
            <consortium name="The Broad Institute Genomics Platform"/>
            <consortium name="The Broad Institute Genome Sequencing Center for Infectious Disease"/>
            <person name="Wu L."/>
            <person name="Ma J."/>
        </authorList>
    </citation>
    <scope>NUCLEOTIDE SEQUENCE [LARGE SCALE GENOMIC DNA]</scope>
    <source>
        <strain evidence="12">CGMCC 1.12121</strain>
    </source>
</reference>
<name>A0ABV9CXG1_9GAMM</name>
<proteinExistence type="predicted"/>
<dbReference type="InterPro" id="IPR027417">
    <property type="entry name" value="P-loop_NTPase"/>
</dbReference>
<evidence type="ECO:0000313" key="11">
    <source>
        <dbReference type="EMBL" id="MFC4537631.1"/>
    </source>
</evidence>